<protein>
    <recommendedName>
        <fullName evidence="4">HTH arsR-type domain-containing protein</fullName>
    </recommendedName>
</protein>
<dbReference type="InterPro" id="IPR036390">
    <property type="entry name" value="WH_DNA-bd_sf"/>
</dbReference>
<sequence length="88" mass="9976">MNSIAAERELKVLANRRRLAILDFLRRKKEADVTAISQAIRLSFTSTSKHLNMLERAGFIGKEQRSVNVFYHLSPSAPKILAAVFNTF</sequence>
<keyword evidence="3" id="KW-0804">Transcription</keyword>
<comment type="caution">
    <text evidence="5">The sequence shown here is derived from an EMBL/GenBank/DDBJ whole genome shotgun (WGS) entry which is preliminary data.</text>
</comment>
<feature type="domain" description="HTH arsR-type" evidence="4">
    <location>
        <begin position="1"/>
        <end position="88"/>
    </location>
</feature>
<dbReference type="NCBIfam" id="NF033788">
    <property type="entry name" value="HTH_metalloreg"/>
    <property type="match status" value="1"/>
</dbReference>
<dbReference type="PROSITE" id="PS50987">
    <property type="entry name" value="HTH_ARSR_2"/>
    <property type="match status" value="1"/>
</dbReference>
<dbReference type="InterPro" id="IPR051081">
    <property type="entry name" value="HTH_MetalResp_TranReg"/>
</dbReference>
<accession>A0A1F6CP01</accession>
<keyword evidence="2" id="KW-0238">DNA-binding</keyword>
<dbReference type="Gene3D" id="1.10.10.10">
    <property type="entry name" value="Winged helix-like DNA-binding domain superfamily/Winged helix DNA-binding domain"/>
    <property type="match status" value="1"/>
</dbReference>
<dbReference type="PANTHER" id="PTHR33154">
    <property type="entry name" value="TRANSCRIPTIONAL REGULATOR, ARSR FAMILY"/>
    <property type="match status" value="1"/>
</dbReference>
<dbReference type="Proteomes" id="UP000178370">
    <property type="component" value="Unassembled WGS sequence"/>
</dbReference>
<evidence type="ECO:0000256" key="3">
    <source>
        <dbReference type="ARBA" id="ARBA00023163"/>
    </source>
</evidence>
<reference evidence="5 6" key="1">
    <citation type="journal article" date="2016" name="Nat. Commun.">
        <title>Thousands of microbial genomes shed light on interconnected biogeochemical processes in an aquifer system.</title>
        <authorList>
            <person name="Anantharaman K."/>
            <person name="Brown C.T."/>
            <person name="Hug L.A."/>
            <person name="Sharon I."/>
            <person name="Castelle C.J."/>
            <person name="Probst A.J."/>
            <person name="Thomas B.C."/>
            <person name="Singh A."/>
            <person name="Wilkins M.J."/>
            <person name="Karaoz U."/>
            <person name="Brodie E.L."/>
            <person name="Williams K.H."/>
            <person name="Hubbard S.S."/>
            <person name="Banfield J.F."/>
        </authorList>
    </citation>
    <scope>NUCLEOTIDE SEQUENCE [LARGE SCALE GENOMIC DNA]</scope>
</reference>
<dbReference type="Pfam" id="PF01022">
    <property type="entry name" value="HTH_5"/>
    <property type="match status" value="1"/>
</dbReference>
<dbReference type="PRINTS" id="PR00778">
    <property type="entry name" value="HTHARSR"/>
</dbReference>
<dbReference type="GO" id="GO:0003677">
    <property type="term" value="F:DNA binding"/>
    <property type="evidence" value="ECO:0007669"/>
    <property type="project" value="UniProtKB-KW"/>
</dbReference>
<dbReference type="EMBL" id="MFKV01000007">
    <property type="protein sequence ID" value="OGG50741.1"/>
    <property type="molecule type" value="Genomic_DNA"/>
</dbReference>
<dbReference type="GO" id="GO:0003700">
    <property type="term" value="F:DNA-binding transcription factor activity"/>
    <property type="evidence" value="ECO:0007669"/>
    <property type="project" value="InterPro"/>
</dbReference>
<dbReference type="InterPro" id="IPR011991">
    <property type="entry name" value="ArsR-like_HTH"/>
</dbReference>
<evidence type="ECO:0000259" key="4">
    <source>
        <dbReference type="PROSITE" id="PS50987"/>
    </source>
</evidence>
<dbReference type="CDD" id="cd00090">
    <property type="entry name" value="HTH_ARSR"/>
    <property type="match status" value="1"/>
</dbReference>
<dbReference type="PANTHER" id="PTHR33154:SF18">
    <property type="entry name" value="ARSENICAL RESISTANCE OPERON REPRESSOR"/>
    <property type="match status" value="1"/>
</dbReference>
<evidence type="ECO:0000256" key="1">
    <source>
        <dbReference type="ARBA" id="ARBA00023015"/>
    </source>
</evidence>
<keyword evidence="1" id="KW-0805">Transcription regulation</keyword>
<dbReference type="STRING" id="1798482.A2763_02345"/>
<proteinExistence type="predicted"/>
<evidence type="ECO:0000256" key="2">
    <source>
        <dbReference type="ARBA" id="ARBA00023125"/>
    </source>
</evidence>
<gene>
    <name evidence="5" type="ORF">A2763_02345</name>
</gene>
<evidence type="ECO:0000313" key="6">
    <source>
        <dbReference type="Proteomes" id="UP000178370"/>
    </source>
</evidence>
<dbReference type="InterPro" id="IPR001845">
    <property type="entry name" value="HTH_ArsR_DNA-bd_dom"/>
</dbReference>
<organism evidence="5 6">
    <name type="scientific">Candidatus Kaiserbacteria bacterium RIFCSPHIGHO2_01_FULL_54_36</name>
    <dbReference type="NCBI Taxonomy" id="1798482"/>
    <lineage>
        <taxon>Bacteria</taxon>
        <taxon>Candidatus Kaiseribacteriota</taxon>
    </lineage>
</organism>
<dbReference type="SUPFAM" id="SSF46785">
    <property type="entry name" value="Winged helix' DNA-binding domain"/>
    <property type="match status" value="1"/>
</dbReference>
<dbReference type="AlphaFoldDB" id="A0A1F6CP01"/>
<dbReference type="InterPro" id="IPR036388">
    <property type="entry name" value="WH-like_DNA-bd_sf"/>
</dbReference>
<evidence type="ECO:0000313" key="5">
    <source>
        <dbReference type="EMBL" id="OGG50741.1"/>
    </source>
</evidence>
<dbReference type="SMART" id="SM00418">
    <property type="entry name" value="HTH_ARSR"/>
    <property type="match status" value="1"/>
</dbReference>
<name>A0A1F6CP01_9BACT</name>